<proteinExistence type="predicted"/>
<feature type="non-terminal residue" evidence="3">
    <location>
        <position position="386"/>
    </location>
</feature>
<feature type="repeat" description="TPR" evidence="1">
    <location>
        <begin position="298"/>
        <end position="331"/>
    </location>
</feature>
<accession>B9TJ96</accession>
<dbReference type="Proteomes" id="UP000008311">
    <property type="component" value="Unassembled WGS sequence"/>
</dbReference>
<organism evidence="3 4">
    <name type="scientific">Ricinus communis</name>
    <name type="common">Castor bean</name>
    <dbReference type="NCBI Taxonomy" id="3988"/>
    <lineage>
        <taxon>Eukaryota</taxon>
        <taxon>Viridiplantae</taxon>
        <taxon>Streptophyta</taxon>
        <taxon>Embryophyta</taxon>
        <taxon>Tracheophyta</taxon>
        <taxon>Spermatophyta</taxon>
        <taxon>Magnoliopsida</taxon>
        <taxon>eudicotyledons</taxon>
        <taxon>Gunneridae</taxon>
        <taxon>Pentapetalae</taxon>
        <taxon>rosids</taxon>
        <taxon>fabids</taxon>
        <taxon>Malpighiales</taxon>
        <taxon>Euphorbiaceae</taxon>
        <taxon>Acalyphoideae</taxon>
        <taxon>Acalypheae</taxon>
        <taxon>Ricinus</taxon>
    </lineage>
</organism>
<evidence type="ECO:0000259" key="2">
    <source>
        <dbReference type="Pfam" id="PF13712"/>
    </source>
</evidence>
<dbReference type="InterPro" id="IPR059123">
    <property type="entry name" value="StrF_dom"/>
</dbReference>
<dbReference type="InterPro" id="IPR029044">
    <property type="entry name" value="Nucleotide-diphossugar_trans"/>
</dbReference>
<dbReference type="InterPro" id="IPR011990">
    <property type="entry name" value="TPR-like_helical_dom_sf"/>
</dbReference>
<dbReference type="InterPro" id="IPR019734">
    <property type="entry name" value="TPR_rpt"/>
</dbReference>
<evidence type="ECO:0000256" key="1">
    <source>
        <dbReference type="PROSITE-ProRule" id="PRU00339"/>
    </source>
</evidence>
<dbReference type="PROSITE" id="PS50005">
    <property type="entry name" value="TPR"/>
    <property type="match status" value="1"/>
</dbReference>
<name>B9TJ96_RICCO</name>
<evidence type="ECO:0000313" key="3">
    <source>
        <dbReference type="EMBL" id="EEF24068.1"/>
    </source>
</evidence>
<dbReference type="Pfam" id="PF13712">
    <property type="entry name" value="Glyco_tranf_2_5"/>
    <property type="match status" value="1"/>
</dbReference>
<sequence>ALLQLKPQQLLAESPVQDAFSSEQPVWVVSATRMTEEAFWRDSALGRSLKRHMQQDKRLMPVVAYENTRGLSQVFNEAIAAAPDQALLVLIHDDVWLDENTFVQTILRGLDHYDVIGIAGNARIQPGQPGWCFVDLQFTWDDAKYLRGAVSHSQHAFGPASSYGDVSGECQLMDGVFLAAHKQTLLQSGVRFDQQFEFHFYDLDFCRTATRAGLKLGVWPVRMTHQSGGAFGSARWRETYLSYHQKWEATPVAQTTSPAMQAAMSEVFDLALHAQQQGDFVTATQLYQEILAVDAQHALATHNLGLIYWQNQQPAEALRLLAQAYALAPAQWQLLSSYLTALKHSDAAVELEQVFTQAMNNGQHTQALHALIQDWQLPVQTLAAQP</sequence>
<dbReference type="Gene3D" id="3.90.550.10">
    <property type="entry name" value="Spore Coat Polysaccharide Biosynthesis Protein SpsA, Chain A"/>
    <property type="match status" value="1"/>
</dbReference>
<feature type="non-terminal residue" evidence="3">
    <location>
        <position position="1"/>
    </location>
</feature>
<dbReference type="Gene3D" id="1.25.40.10">
    <property type="entry name" value="Tetratricopeptide repeat domain"/>
    <property type="match status" value="1"/>
</dbReference>
<dbReference type="EMBL" id="EQ983579">
    <property type="protein sequence ID" value="EEF24068.1"/>
    <property type="molecule type" value="Genomic_DNA"/>
</dbReference>
<feature type="domain" description="Streptomycin biosynthesis protein StrF" evidence="2">
    <location>
        <begin position="63"/>
        <end position="218"/>
    </location>
</feature>
<protein>
    <recommendedName>
        <fullName evidence="2">Streptomycin biosynthesis protein StrF domain-containing protein</fullName>
    </recommendedName>
</protein>
<reference evidence="4" key="1">
    <citation type="journal article" date="2010" name="Nat. Biotechnol.">
        <title>Draft genome sequence of the oilseed species Ricinus communis.</title>
        <authorList>
            <person name="Chan A.P."/>
            <person name="Crabtree J."/>
            <person name="Zhao Q."/>
            <person name="Lorenzi H."/>
            <person name="Orvis J."/>
            <person name="Puiu D."/>
            <person name="Melake-Berhan A."/>
            <person name="Jones K.M."/>
            <person name="Redman J."/>
            <person name="Chen G."/>
            <person name="Cahoon E.B."/>
            <person name="Gedil M."/>
            <person name="Stanke M."/>
            <person name="Haas B.J."/>
            <person name="Wortman J.R."/>
            <person name="Fraser-Liggett C.M."/>
            <person name="Ravel J."/>
            <person name="Rabinowicz P.D."/>
        </authorList>
    </citation>
    <scope>NUCLEOTIDE SEQUENCE [LARGE SCALE GENOMIC DNA]</scope>
    <source>
        <strain evidence="4">cv. Hale</strain>
    </source>
</reference>
<gene>
    <name evidence="3" type="ORF">RCOM_1862360</name>
</gene>
<dbReference type="AlphaFoldDB" id="B9TJ96"/>
<dbReference type="SUPFAM" id="SSF48452">
    <property type="entry name" value="TPR-like"/>
    <property type="match status" value="1"/>
</dbReference>
<evidence type="ECO:0000313" key="4">
    <source>
        <dbReference type="Proteomes" id="UP000008311"/>
    </source>
</evidence>
<keyword evidence="4" id="KW-1185">Reference proteome</keyword>
<dbReference type="SUPFAM" id="SSF53448">
    <property type="entry name" value="Nucleotide-diphospho-sugar transferases"/>
    <property type="match status" value="1"/>
</dbReference>
<keyword evidence="1" id="KW-0802">TPR repeat</keyword>
<dbReference type="InParanoid" id="B9TJ96"/>